<protein>
    <recommendedName>
        <fullName evidence="1">RNase H type-1 domain-containing protein</fullName>
    </recommendedName>
</protein>
<dbReference type="AlphaFoldDB" id="A0A7J8RD15"/>
<sequence>MVFMSSSSLGCYGALIYMGIRDSVQPELIDNKIIPCCSGDDVDTLARGLPMSLNSHGHPTRAELWDVGEGLCLAKSFGIQRLIAELDSLMVVTFLRNAYDDSYLLGTFDMGLFGFD</sequence>
<dbReference type="GO" id="GO:0003676">
    <property type="term" value="F:nucleic acid binding"/>
    <property type="evidence" value="ECO:0007669"/>
    <property type="project" value="InterPro"/>
</dbReference>
<dbReference type="GO" id="GO:0004523">
    <property type="term" value="F:RNA-DNA hybrid ribonuclease activity"/>
    <property type="evidence" value="ECO:0007669"/>
    <property type="project" value="InterPro"/>
</dbReference>
<evidence type="ECO:0000313" key="2">
    <source>
        <dbReference type="EMBL" id="MBA0611651.1"/>
    </source>
</evidence>
<gene>
    <name evidence="2" type="ORF">Godav_012323</name>
</gene>
<dbReference type="Pfam" id="PF13456">
    <property type="entry name" value="RVT_3"/>
    <property type="match status" value="1"/>
</dbReference>
<reference evidence="2 3" key="1">
    <citation type="journal article" date="2019" name="Genome Biol. Evol.">
        <title>Insights into the evolution of the New World diploid cottons (Gossypium, subgenus Houzingenia) based on genome sequencing.</title>
        <authorList>
            <person name="Grover C.E."/>
            <person name="Arick M.A. 2nd"/>
            <person name="Thrash A."/>
            <person name="Conover J.L."/>
            <person name="Sanders W.S."/>
            <person name="Peterson D.G."/>
            <person name="Frelichowski J.E."/>
            <person name="Scheffler J.A."/>
            <person name="Scheffler B.E."/>
            <person name="Wendel J.F."/>
        </authorList>
    </citation>
    <scope>NUCLEOTIDE SEQUENCE [LARGE SCALE GENOMIC DNA]</scope>
    <source>
        <strain evidence="2">27</strain>
        <tissue evidence="2">Leaf</tissue>
    </source>
</reference>
<proteinExistence type="predicted"/>
<dbReference type="Proteomes" id="UP000593561">
    <property type="component" value="Unassembled WGS sequence"/>
</dbReference>
<dbReference type="EMBL" id="JABFAC010000004">
    <property type="protein sequence ID" value="MBA0611651.1"/>
    <property type="molecule type" value="Genomic_DNA"/>
</dbReference>
<comment type="caution">
    <text evidence="2">The sequence shown here is derived from an EMBL/GenBank/DDBJ whole genome shotgun (WGS) entry which is preliminary data.</text>
</comment>
<feature type="domain" description="RNase H type-1" evidence="1">
    <location>
        <begin position="51"/>
        <end position="98"/>
    </location>
</feature>
<evidence type="ECO:0000259" key="1">
    <source>
        <dbReference type="Pfam" id="PF13456"/>
    </source>
</evidence>
<name>A0A7J8RD15_GOSDV</name>
<evidence type="ECO:0000313" key="3">
    <source>
        <dbReference type="Proteomes" id="UP000593561"/>
    </source>
</evidence>
<organism evidence="2 3">
    <name type="scientific">Gossypium davidsonii</name>
    <name type="common">Davidson's cotton</name>
    <name type="synonym">Gossypium klotzschianum subsp. davidsonii</name>
    <dbReference type="NCBI Taxonomy" id="34287"/>
    <lineage>
        <taxon>Eukaryota</taxon>
        <taxon>Viridiplantae</taxon>
        <taxon>Streptophyta</taxon>
        <taxon>Embryophyta</taxon>
        <taxon>Tracheophyta</taxon>
        <taxon>Spermatophyta</taxon>
        <taxon>Magnoliopsida</taxon>
        <taxon>eudicotyledons</taxon>
        <taxon>Gunneridae</taxon>
        <taxon>Pentapetalae</taxon>
        <taxon>rosids</taxon>
        <taxon>malvids</taxon>
        <taxon>Malvales</taxon>
        <taxon>Malvaceae</taxon>
        <taxon>Malvoideae</taxon>
        <taxon>Gossypium</taxon>
    </lineage>
</organism>
<dbReference type="InterPro" id="IPR002156">
    <property type="entry name" value="RNaseH_domain"/>
</dbReference>
<accession>A0A7J8RD15</accession>
<keyword evidence="3" id="KW-1185">Reference proteome</keyword>